<dbReference type="OrthoDB" id="5771510at2"/>
<gene>
    <name evidence="1" type="ORF">THSYN_27510</name>
</gene>
<evidence type="ECO:0000313" key="1">
    <source>
        <dbReference type="EMBL" id="AUB84313.1"/>
    </source>
</evidence>
<dbReference type="RefSeq" id="WP_100921970.1">
    <property type="nucleotide sequence ID" value="NZ_CP020370.1"/>
</dbReference>
<sequence>MNNFVICIDNEDNPASLILGKVYATLPDAIAAAHNMVRVIDEDKSESDGYLYEASMFAHIELPETVRLALEQRGQL</sequence>
<dbReference type="KEGG" id="tsy:THSYN_27510"/>
<proteinExistence type="predicted"/>
<dbReference type="Proteomes" id="UP000232638">
    <property type="component" value="Chromosome"/>
</dbReference>
<dbReference type="EMBL" id="CP020370">
    <property type="protein sequence ID" value="AUB84313.1"/>
    <property type="molecule type" value="Genomic_DNA"/>
</dbReference>
<reference evidence="1 2" key="1">
    <citation type="submission" date="2017-03" db="EMBL/GenBank/DDBJ databases">
        <title>Complete genome sequence of Candidatus 'Thiodictyon syntrophicum' sp. nov. strain Cad16T, a photolithoautotroph purple sulfur bacterium isolated from an alpine meromictic lake.</title>
        <authorList>
            <person name="Luedin S.M."/>
            <person name="Pothier J.F."/>
            <person name="Danza F."/>
            <person name="Storelli N."/>
            <person name="Wittwer M."/>
            <person name="Tonolla M."/>
        </authorList>
    </citation>
    <scope>NUCLEOTIDE SEQUENCE [LARGE SCALE GENOMIC DNA]</scope>
    <source>
        <strain evidence="1 2">Cad16T</strain>
    </source>
</reference>
<keyword evidence="2" id="KW-1185">Reference proteome</keyword>
<accession>A0A2K8UFF3</accession>
<evidence type="ECO:0000313" key="2">
    <source>
        <dbReference type="Proteomes" id="UP000232638"/>
    </source>
</evidence>
<dbReference type="AlphaFoldDB" id="A0A2K8UFF3"/>
<name>A0A2K8UFF3_9GAMM</name>
<protein>
    <submittedName>
        <fullName evidence="1">Uncharacterized protein</fullName>
    </submittedName>
</protein>
<organism evidence="1 2">
    <name type="scientific">Candidatus Thiodictyon syntrophicum</name>
    <dbReference type="NCBI Taxonomy" id="1166950"/>
    <lineage>
        <taxon>Bacteria</taxon>
        <taxon>Pseudomonadati</taxon>
        <taxon>Pseudomonadota</taxon>
        <taxon>Gammaproteobacteria</taxon>
        <taxon>Chromatiales</taxon>
        <taxon>Chromatiaceae</taxon>
        <taxon>Thiodictyon</taxon>
    </lineage>
</organism>